<evidence type="ECO:0000313" key="1">
    <source>
        <dbReference type="EMBL" id="KAJ4936180.1"/>
    </source>
</evidence>
<gene>
    <name evidence="1" type="ORF">NE237_014238</name>
</gene>
<name>A0A9Q0JQQ6_9MAGN</name>
<dbReference type="AlphaFoldDB" id="A0A9Q0JQQ6"/>
<reference evidence="1" key="1">
    <citation type="journal article" date="2023" name="Plant J.">
        <title>The genome of the king protea, Protea cynaroides.</title>
        <authorList>
            <person name="Chang J."/>
            <person name="Duong T.A."/>
            <person name="Schoeman C."/>
            <person name="Ma X."/>
            <person name="Roodt D."/>
            <person name="Barker N."/>
            <person name="Li Z."/>
            <person name="Van de Peer Y."/>
            <person name="Mizrachi E."/>
        </authorList>
    </citation>
    <scope>NUCLEOTIDE SEQUENCE</scope>
    <source>
        <tissue evidence="1">Young leaves</tissue>
    </source>
</reference>
<keyword evidence="2" id="KW-1185">Reference proteome</keyword>
<proteinExistence type="predicted"/>
<accession>A0A9Q0JQQ6</accession>
<organism evidence="1 2">
    <name type="scientific">Protea cynaroides</name>
    <dbReference type="NCBI Taxonomy" id="273540"/>
    <lineage>
        <taxon>Eukaryota</taxon>
        <taxon>Viridiplantae</taxon>
        <taxon>Streptophyta</taxon>
        <taxon>Embryophyta</taxon>
        <taxon>Tracheophyta</taxon>
        <taxon>Spermatophyta</taxon>
        <taxon>Magnoliopsida</taxon>
        <taxon>Proteales</taxon>
        <taxon>Proteaceae</taxon>
        <taxon>Protea</taxon>
    </lineage>
</organism>
<protein>
    <submittedName>
        <fullName evidence="1">Uncharacterized protein</fullName>
    </submittedName>
</protein>
<dbReference type="Proteomes" id="UP001141806">
    <property type="component" value="Unassembled WGS sequence"/>
</dbReference>
<sequence>MPKSANTWATSYFSSAVESEHTTHSHSLSMLNTRKLRSFGTRRCWKIYTLFPIGVEPMRFKLGFFCNRRIWRSWKK</sequence>
<evidence type="ECO:0000313" key="2">
    <source>
        <dbReference type="Proteomes" id="UP001141806"/>
    </source>
</evidence>
<comment type="caution">
    <text evidence="1">The sequence shown here is derived from an EMBL/GenBank/DDBJ whole genome shotgun (WGS) entry which is preliminary data.</text>
</comment>
<dbReference type="EMBL" id="JAMYWD010002628">
    <property type="protein sequence ID" value="KAJ4936180.1"/>
    <property type="molecule type" value="Genomic_DNA"/>
</dbReference>